<dbReference type="Proteomes" id="UP001387215">
    <property type="component" value="Unassembled WGS sequence"/>
</dbReference>
<evidence type="ECO:0000313" key="1">
    <source>
        <dbReference type="EMBL" id="MEI2454437.1"/>
    </source>
</evidence>
<dbReference type="AlphaFoldDB" id="A0AAU8MMC9"/>
<protein>
    <recommendedName>
        <fullName evidence="4">Lipoprotein</fullName>
    </recommendedName>
</protein>
<reference evidence="2" key="2">
    <citation type="submission" date="2024-06" db="EMBL/GenBank/DDBJ databases">
        <authorList>
            <person name="Li S."/>
        </authorList>
    </citation>
    <scope>NUCLEOTIDE SEQUENCE</scope>
    <source>
        <strain evidence="2">SR10</strain>
    </source>
</reference>
<dbReference type="EMBL" id="JBANDL010000002">
    <property type="protein sequence ID" value="MEI2454437.1"/>
    <property type="molecule type" value="Genomic_DNA"/>
</dbReference>
<gene>
    <name evidence="2" type="ORF">ABU614_13655</name>
    <name evidence="1" type="ORF">V2J18_07065</name>
</gene>
<dbReference type="EMBL" id="CP159925">
    <property type="protein sequence ID" value="XCO73442.1"/>
    <property type="molecule type" value="Genomic_DNA"/>
</dbReference>
<reference evidence="1 3" key="1">
    <citation type="submission" date="2024-02" db="EMBL/GenBank/DDBJ databases">
        <title>Lysobacter Genome Sequencing and Mining.</title>
        <authorList>
            <person name="Bierman J."/>
            <person name="Walker M.C."/>
        </authorList>
    </citation>
    <scope>NUCLEOTIDE SEQUENCE [LARGE SCALE GENOMIC DNA]</scope>
    <source>
        <strain evidence="1 3">PB6250</strain>
    </source>
</reference>
<proteinExistence type="predicted"/>
<organism evidence="2">
    <name type="scientific">Lysobacter firmicutimachus</name>
    <dbReference type="NCBI Taxonomy" id="1792846"/>
    <lineage>
        <taxon>Bacteria</taxon>
        <taxon>Pseudomonadati</taxon>
        <taxon>Pseudomonadota</taxon>
        <taxon>Gammaproteobacteria</taxon>
        <taxon>Lysobacterales</taxon>
        <taxon>Lysobacteraceae</taxon>
        <taxon>Lysobacter</taxon>
    </lineage>
</organism>
<keyword evidence="3" id="KW-1185">Reference proteome</keyword>
<evidence type="ECO:0008006" key="4">
    <source>
        <dbReference type="Google" id="ProtNLM"/>
    </source>
</evidence>
<accession>A0AAU8MMC9</accession>
<name>A0AAU8MMC9_9GAMM</name>
<evidence type="ECO:0000313" key="2">
    <source>
        <dbReference type="EMBL" id="XCO73442.1"/>
    </source>
</evidence>
<dbReference type="RefSeq" id="WP_064748557.1">
    <property type="nucleotide sequence ID" value="NZ_CP159925.1"/>
</dbReference>
<dbReference type="PROSITE" id="PS51257">
    <property type="entry name" value="PROKAR_LIPOPROTEIN"/>
    <property type="match status" value="1"/>
</dbReference>
<evidence type="ECO:0000313" key="3">
    <source>
        <dbReference type="Proteomes" id="UP001387215"/>
    </source>
</evidence>
<sequence length="110" mass="11694">MRNLMALLYYLLALFGCSGGGQTIAHRVSADGHVVIDSQVRITGDISRFECAASRSGHCHYSLYSAEAAPERFAVAVGERRDIVGLAPGFKVCAGAGPEALDRDCRPAPK</sequence>